<accession>A0A8C6SAT6</accession>
<dbReference type="InterPro" id="IPR006574">
    <property type="entry name" value="PRY"/>
</dbReference>
<dbReference type="InterPro" id="IPR013083">
    <property type="entry name" value="Znf_RING/FYVE/PHD"/>
</dbReference>
<keyword evidence="1" id="KW-0479">Metal-binding</keyword>
<dbReference type="PANTHER" id="PTHR25465:SF5">
    <property type="entry name" value="E3 UBIQUITIN_ISG15 LIGASE TRIM25-RELATED"/>
    <property type="match status" value="1"/>
</dbReference>
<evidence type="ECO:0000256" key="1">
    <source>
        <dbReference type="ARBA" id="ARBA00022723"/>
    </source>
</evidence>
<evidence type="ECO:0000256" key="4">
    <source>
        <dbReference type="PROSITE-ProRule" id="PRU00175"/>
    </source>
</evidence>
<evidence type="ECO:0000313" key="8">
    <source>
        <dbReference type="Proteomes" id="UP000694523"/>
    </source>
</evidence>
<dbReference type="Gene3D" id="2.60.120.920">
    <property type="match status" value="1"/>
</dbReference>
<reference evidence="7" key="2">
    <citation type="submission" date="2025-09" db="UniProtKB">
        <authorList>
            <consortium name="Ensembl"/>
        </authorList>
    </citation>
    <scope>IDENTIFICATION</scope>
</reference>
<dbReference type="InterPro" id="IPR058030">
    <property type="entry name" value="TRIM8/14/16/25/29/45/65_CC"/>
</dbReference>
<evidence type="ECO:0000256" key="5">
    <source>
        <dbReference type="SAM" id="Coils"/>
    </source>
</evidence>
<keyword evidence="8" id="KW-1185">Reference proteome</keyword>
<dbReference type="AlphaFoldDB" id="A0A8C6SAT6"/>
<keyword evidence="2 4" id="KW-0863">Zinc-finger</keyword>
<dbReference type="PROSITE" id="PS50089">
    <property type="entry name" value="ZF_RING_2"/>
    <property type="match status" value="1"/>
</dbReference>
<dbReference type="Pfam" id="PF13765">
    <property type="entry name" value="PRY"/>
    <property type="match status" value="1"/>
</dbReference>
<evidence type="ECO:0000313" key="7">
    <source>
        <dbReference type="Ensembl" id="ENSNMLP00000004139.1"/>
    </source>
</evidence>
<feature type="domain" description="RING-type" evidence="6">
    <location>
        <begin position="9"/>
        <end position="52"/>
    </location>
</feature>
<dbReference type="PROSITE" id="PS00518">
    <property type="entry name" value="ZF_RING_1"/>
    <property type="match status" value="1"/>
</dbReference>
<evidence type="ECO:0000259" key="6">
    <source>
        <dbReference type="PROSITE" id="PS50089"/>
    </source>
</evidence>
<dbReference type="Proteomes" id="UP000694523">
    <property type="component" value="Unplaced"/>
</dbReference>
<proteinExistence type="predicted"/>
<dbReference type="InterPro" id="IPR013320">
    <property type="entry name" value="ConA-like_dom_sf"/>
</dbReference>
<feature type="coiled-coil region" evidence="5">
    <location>
        <begin position="157"/>
        <end position="198"/>
    </location>
</feature>
<dbReference type="Pfam" id="PF25600">
    <property type="entry name" value="TRIM_CC"/>
    <property type="match status" value="1"/>
</dbReference>
<keyword evidence="5" id="KW-0175">Coiled coil</keyword>
<dbReference type="SUPFAM" id="SSF49899">
    <property type="entry name" value="Concanavalin A-like lectins/glucanases"/>
    <property type="match status" value="1"/>
</dbReference>
<dbReference type="InterPro" id="IPR017907">
    <property type="entry name" value="Znf_RING_CS"/>
</dbReference>
<dbReference type="PANTHER" id="PTHR25465">
    <property type="entry name" value="B-BOX DOMAIN CONTAINING"/>
    <property type="match status" value="1"/>
</dbReference>
<dbReference type="InterPro" id="IPR001841">
    <property type="entry name" value="Znf_RING"/>
</dbReference>
<dbReference type="InterPro" id="IPR043136">
    <property type="entry name" value="B30.2/SPRY_sf"/>
</dbReference>
<dbReference type="InterPro" id="IPR051051">
    <property type="entry name" value="E3_ubiq-ligase_TRIM/RNF"/>
</dbReference>
<evidence type="ECO:0000256" key="3">
    <source>
        <dbReference type="ARBA" id="ARBA00022833"/>
    </source>
</evidence>
<dbReference type="GO" id="GO:0008270">
    <property type="term" value="F:zinc ion binding"/>
    <property type="evidence" value="ECO:0007669"/>
    <property type="project" value="UniProtKB-KW"/>
</dbReference>
<dbReference type="SMART" id="SM00184">
    <property type="entry name" value="RING"/>
    <property type="match status" value="1"/>
</dbReference>
<protein>
    <recommendedName>
        <fullName evidence="6">RING-type domain-containing protein</fullName>
    </recommendedName>
</protein>
<dbReference type="SUPFAM" id="SSF57850">
    <property type="entry name" value="RING/U-box"/>
    <property type="match status" value="1"/>
</dbReference>
<sequence>MSSSAAQPCPLCLLLPPSDPVTVPCGHRFCRSCLSTRWSRGSDQSRSCPQCRVSFGTDPGLAQGFGAVSLNPAPSAPPLDFEHATFDICSVRPGGNDGERLLSETGIILAQQISQKESELRQLHLSMKDFPRAVKAALKDSSWIFSELQDFVERRRLEVKELIQAQEEAELTRAENQLQRLERDVAALRGREAELQKLAQSPDTGLVAQVCDSFRRPVSGSSPVVNPHVSFGPVRKALMDLKQQLESVYLQELPTVTAAVTSVSMLQTEPPNKGACDSAPVPALDRRDDLLQYLRPVSVDPFSAHRELSLSEGSRVVRRWGELHLYPDHHERFDGWTQALSHEG</sequence>
<dbReference type="Gene3D" id="3.30.40.10">
    <property type="entry name" value="Zinc/RING finger domain, C3HC4 (zinc finger)"/>
    <property type="match status" value="1"/>
</dbReference>
<dbReference type="SMART" id="SM00589">
    <property type="entry name" value="PRY"/>
    <property type="match status" value="1"/>
</dbReference>
<reference evidence="7" key="1">
    <citation type="submission" date="2025-08" db="UniProtKB">
        <authorList>
            <consortium name="Ensembl"/>
        </authorList>
    </citation>
    <scope>IDENTIFICATION</scope>
</reference>
<name>A0A8C6SAT6_9GOBI</name>
<keyword evidence="3" id="KW-0862">Zinc</keyword>
<dbReference type="Ensembl" id="ENSNMLT00000004749.1">
    <property type="protein sequence ID" value="ENSNMLP00000004139.1"/>
    <property type="gene ID" value="ENSNMLG00000003051.1"/>
</dbReference>
<evidence type="ECO:0000256" key="2">
    <source>
        <dbReference type="ARBA" id="ARBA00022771"/>
    </source>
</evidence>
<organism evidence="7 8">
    <name type="scientific">Neogobius melanostomus</name>
    <name type="common">round goby</name>
    <dbReference type="NCBI Taxonomy" id="47308"/>
    <lineage>
        <taxon>Eukaryota</taxon>
        <taxon>Metazoa</taxon>
        <taxon>Chordata</taxon>
        <taxon>Craniata</taxon>
        <taxon>Vertebrata</taxon>
        <taxon>Euteleostomi</taxon>
        <taxon>Actinopterygii</taxon>
        <taxon>Neopterygii</taxon>
        <taxon>Teleostei</taxon>
        <taxon>Neoteleostei</taxon>
        <taxon>Acanthomorphata</taxon>
        <taxon>Gobiaria</taxon>
        <taxon>Gobiiformes</taxon>
        <taxon>Gobioidei</taxon>
        <taxon>Gobiidae</taxon>
        <taxon>Benthophilinae</taxon>
        <taxon>Neogobiini</taxon>
        <taxon>Neogobius</taxon>
    </lineage>
</organism>
<dbReference type="Pfam" id="PF15227">
    <property type="entry name" value="zf-C3HC4_4"/>
    <property type="match status" value="1"/>
</dbReference>